<evidence type="ECO:0000256" key="1">
    <source>
        <dbReference type="ARBA" id="ARBA00004236"/>
    </source>
</evidence>
<dbReference type="Gene3D" id="2.40.420.20">
    <property type="match status" value="1"/>
</dbReference>
<keyword evidence="4" id="KW-1003">Cell membrane</keyword>
<reference evidence="12 13" key="1">
    <citation type="submission" date="2015-11" db="EMBL/GenBank/DDBJ databases">
        <title>Genomic analysis of 38 Legionella species identifies large and diverse effector repertoires.</title>
        <authorList>
            <person name="Burstein D."/>
            <person name="Amaro F."/>
            <person name="Zusman T."/>
            <person name="Lifshitz Z."/>
            <person name="Cohen O."/>
            <person name="Gilbert J.A."/>
            <person name="Pupko T."/>
            <person name="Shuman H.A."/>
            <person name="Segal G."/>
        </authorList>
    </citation>
    <scope>NUCLEOTIDE SEQUENCE [LARGE SCALE GENOMIC DNA]</scope>
    <source>
        <strain evidence="12 13">ATCC 49655</strain>
    </source>
</reference>
<dbReference type="STRING" id="1122169.Lsha_0318"/>
<dbReference type="AlphaFoldDB" id="A0A0W0Z748"/>
<evidence type="ECO:0000256" key="6">
    <source>
        <dbReference type="ARBA" id="ARBA00023136"/>
    </source>
</evidence>
<feature type="transmembrane region" description="Helical" evidence="7">
    <location>
        <begin position="30"/>
        <end position="49"/>
    </location>
</feature>
<dbReference type="PANTHER" id="PTHR30469">
    <property type="entry name" value="MULTIDRUG RESISTANCE PROTEIN MDTA"/>
    <property type="match status" value="1"/>
</dbReference>
<keyword evidence="5" id="KW-0997">Cell inner membrane</keyword>
<accession>A0A0W0Z748</accession>
<dbReference type="Gene3D" id="2.40.30.170">
    <property type="match status" value="1"/>
</dbReference>
<evidence type="ECO:0000256" key="7">
    <source>
        <dbReference type="SAM" id="Phobius"/>
    </source>
</evidence>
<dbReference type="OrthoDB" id="9783047at2"/>
<keyword evidence="7" id="KW-0812">Transmembrane</keyword>
<organism evidence="12 13">
    <name type="scientific">Legionella shakespearei DSM 23087</name>
    <dbReference type="NCBI Taxonomy" id="1122169"/>
    <lineage>
        <taxon>Bacteria</taxon>
        <taxon>Pseudomonadati</taxon>
        <taxon>Pseudomonadota</taxon>
        <taxon>Gammaproteobacteria</taxon>
        <taxon>Legionellales</taxon>
        <taxon>Legionellaceae</taxon>
        <taxon>Legionella</taxon>
    </lineage>
</organism>
<comment type="similarity">
    <text evidence="2">Belongs to the membrane fusion protein (MFP) (TC 8.A.1) family.</text>
</comment>
<evidence type="ECO:0000256" key="5">
    <source>
        <dbReference type="ARBA" id="ARBA00022519"/>
    </source>
</evidence>
<evidence type="ECO:0000259" key="10">
    <source>
        <dbReference type="Pfam" id="PF25944"/>
    </source>
</evidence>
<evidence type="ECO:0000313" key="13">
    <source>
        <dbReference type="Proteomes" id="UP000054600"/>
    </source>
</evidence>
<dbReference type="InterPro" id="IPR006143">
    <property type="entry name" value="RND_pump_MFP"/>
</dbReference>
<proteinExistence type="inferred from homology"/>
<dbReference type="GO" id="GO:1990281">
    <property type="term" value="C:efflux pump complex"/>
    <property type="evidence" value="ECO:0007669"/>
    <property type="project" value="TreeGrafter"/>
</dbReference>
<evidence type="ECO:0000313" key="12">
    <source>
        <dbReference type="EMBL" id="KTD64949.1"/>
    </source>
</evidence>
<dbReference type="NCBIfam" id="TIGR01730">
    <property type="entry name" value="RND_mfp"/>
    <property type="match status" value="1"/>
</dbReference>
<dbReference type="InterPro" id="IPR058626">
    <property type="entry name" value="MdtA-like_b-barrel"/>
</dbReference>
<keyword evidence="7" id="KW-1133">Transmembrane helix</keyword>
<evidence type="ECO:0000259" key="11">
    <source>
        <dbReference type="Pfam" id="PF25967"/>
    </source>
</evidence>
<gene>
    <name evidence="12" type="primary">mdtA</name>
    <name evidence="12" type="ORF">Lsha_0318</name>
</gene>
<dbReference type="Pfam" id="PF25917">
    <property type="entry name" value="BSH_RND"/>
    <property type="match status" value="1"/>
</dbReference>
<evidence type="ECO:0000256" key="3">
    <source>
        <dbReference type="ARBA" id="ARBA00022448"/>
    </source>
</evidence>
<dbReference type="Gene3D" id="2.40.50.100">
    <property type="match status" value="1"/>
</dbReference>
<dbReference type="InterPro" id="IPR058624">
    <property type="entry name" value="MdtA-like_HH"/>
</dbReference>
<dbReference type="GO" id="GO:0015562">
    <property type="term" value="F:efflux transmembrane transporter activity"/>
    <property type="evidence" value="ECO:0007669"/>
    <property type="project" value="TreeGrafter"/>
</dbReference>
<comment type="caution">
    <text evidence="12">The sequence shown here is derived from an EMBL/GenBank/DDBJ whole genome shotgun (WGS) entry which is preliminary data.</text>
</comment>
<evidence type="ECO:0000256" key="4">
    <source>
        <dbReference type="ARBA" id="ARBA00022475"/>
    </source>
</evidence>
<dbReference type="Proteomes" id="UP000054600">
    <property type="component" value="Unassembled WGS sequence"/>
</dbReference>
<feature type="domain" description="Multidrug resistance protein MdtA-like C-terminal permuted SH3" evidence="11">
    <location>
        <begin position="322"/>
        <end position="382"/>
    </location>
</feature>
<feature type="domain" description="Multidrug resistance protein MdtA-like barrel-sandwich hybrid" evidence="9">
    <location>
        <begin position="88"/>
        <end position="228"/>
    </location>
</feature>
<dbReference type="EMBL" id="LNYW01000016">
    <property type="protein sequence ID" value="KTD64949.1"/>
    <property type="molecule type" value="Genomic_DNA"/>
</dbReference>
<dbReference type="Gene3D" id="1.10.287.470">
    <property type="entry name" value="Helix hairpin bin"/>
    <property type="match status" value="1"/>
</dbReference>
<feature type="domain" description="Multidrug resistance protein MdtA-like alpha-helical hairpin" evidence="8">
    <location>
        <begin position="128"/>
        <end position="196"/>
    </location>
</feature>
<name>A0A0W0Z748_9GAMM</name>
<feature type="domain" description="Multidrug resistance protein MdtA-like beta-barrel" evidence="10">
    <location>
        <begin position="234"/>
        <end position="317"/>
    </location>
</feature>
<evidence type="ECO:0000259" key="9">
    <source>
        <dbReference type="Pfam" id="PF25917"/>
    </source>
</evidence>
<evidence type="ECO:0000259" key="8">
    <source>
        <dbReference type="Pfam" id="PF25876"/>
    </source>
</evidence>
<dbReference type="eggNOG" id="COG0845">
    <property type="taxonomic scope" value="Bacteria"/>
</dbReference>
<dbReference type="RefSeq" id="WP_018575837.1">
    <property type="nucleotide sequence ID" value="NZ_KB892381.1"/>
</dbReference>
<dbReference type="Pfam" id="PF25876">
    <property type="entry name" value="HH_MFP_RND"/>
    <property type="match status" value="1"/>
</dbReference>
<keyword evidence="13" id="KW-1185">Reference proteome</keyword>
<sequence length="414" mass="45527">MDANDASDAGEKASIQTKQQLKKPYTSSDFWLIVSLIVMVLSLIWFFYAMRQPKENSPKPLAVVSAKATSRDVPVYLSALGNVTPTYKVTVKTQINGILQQVLFKEGQLVKTGDLLAQIDPRPYEALLTQYEGNLKRDKALLANAKIDLKRYQTLWRQDSIAQQTLATQQALVEQYEGAIKIDEGLIQSTKVSLIYCRIISPIDGRIGLRLVDAGNVVQTGDTTGLAEITTLNPITVIFALPEDNVPQIIPQVYADKTLEVQAYDRQQNKLLATGTLLTIDNHIDPSTGTVRLRATFDNKENTLFPNQFVNVKLLVQTLTKATLVPTQAIQHHLASDFVYLLRPDQTVTVQPVVAGPASGNETVIMQGLKPGQEVITEGTDKLKDGAKVEVQKPSSALVPVQTSLKHSVTRSVV</sequence>
<dbReference type="Pfam" id="PF25967">
    <property type="entry name" value="RND-MFP_C"/>
    <property type="match status" value="1"/>
</dbReference>
<dbReference type="InterPro" id="IPR058625">
    <property type="entry name" value="MdtA-like_BSH"/>
</dbReference>
<comment type="subcellular location">
    <subcellularLocation>
        <location evidence="1">Cell membrane</location>
    </subcellularLocation>
</comment>
<dbReference type="PANTHER" id="PTHR30469:SF12">
    <property type="entry name" value="MULTIDRUG RESISTANCE PROTEIN MDTA"/>
    <property type="match status" value="1"/>
</dbReference>
<dbReference type="PATRIC" id="fig|1122169.6.peg.355"/>
<protein>
    <submittedName>
        <fullName evidence="12">Multidrug efflux system, subunit A</fullName>
    </submittedName>
</protein>
<keyword evidence="6 7" id="KW-0472">Membrane</keyword>
<evidence type="ECO:0000256" key="2">
    <source>
        <dbReference type="ARBA" id="ARBA00009477"/>
    </source>
</evidence>
<dbReference type="Pfam" id="PF25944">
    <property type="entry name" value="Beta-barrel_RND"/>
    <property type="match status" value="1"/>
</dbReference>
<dbReference type="InterPro" id="IPR058627">
    <property type="entry name" value="MdtA-like_C"/>
</dbReference>
<dbReference type="SUPFAM" id="SSF111369">
    <property type="entry name" value="HlyD-like secretion proteins"/>
    <property type="match status" value="1"/>
</dbReference>
<keyword evidence="3" id="KW-0813">Transport</keyword>